<dbReference type="EMBL" id="BAAATD010000001">
    <property type="protein sequence ID" value="GAA2577948.1"/>
    <property type="molecule type" value="Genomic_DNA"/>
</dbReference>
<comment type="caution">
    <text evidence="1">The sequence shown here is derived from an EMBL/GenBank/DDBJ whole genome shotgun (WGS) entry which is preliminary data.</text>
</comment>
<protein>
    <submittedName>
        <fullName evidence="1">Uncharacterized protein</fullName>
    </submittedName>
</protein>
<dbReference type="Proteomes" id="UP001501509">
    <property type="component" value="Unassembled WGS sequence"/>
</dbReference>
<accession>A0ABN3PBR9</accession>
<reference evidence="1 2" key="1">
    <citation type="journal article" date="2019" name="Int. J. Syst. Evol. Microbiol.">
        <title>The Global Catalogue of Microorganisms (GCM) 10K type strain sequencing project: providing services to taxonomists for standard genome sequencing and annotation.</title>
        <authorList>
            <consortium name="The Broad Institute Genomics Platform"/>
            <consortium name="The Broad Institute Genome Sequencing Center for Infectious Disease"/>
            <person name="Wu L."/>
            <person name="Ma J."/>
        </authorList>
    </citation>
    <scope>NUCLEOTIDE SEQUENCE [LARGE SCALE GENOMIC DNA]</scope>
    <source>
        <strain evidence="1 2">JCM 6833</strain>
    </source>
</reference>
<organism evidence="1 2">
    <name type="scientific">Actinomadura fulvescens</name>
    <dbReference type="NCBI Taxonomy" id="46160"/>
    <lineage>
        <taxon>Bacteria</taxon>
        <taxon>Bacillati</taxon>
        <taxon>Actinomycetota</taxon>
        <taxon>Actinomycetes</taxon>
        <taxon>Streptosporangiales</taxon>
        <taxon>Thermomonosporaceae</taxon>
        <taxon>Actinomadura</taxon>
    </lineage>
</organism>
<proteinExistence type="predicted"/>
<dbReference type="RefSeq" id="WP_344537759.1">
    <property type="nucleotide sequence ID" value="NZ_BAAATD010000001.1"/>
</dbReference>
<name>A0ABN3PBR9_9ACTN</name>
<keyword evidence="2" id="KW-1185">Reference proteome</keyword>
<sequence>MSIIEHPPDWRQIMALRLVGGDDESEGGGSPAVWVDTETYEIVVQGLTGDDPTRAAARATGKLTPDHESIIRFPDRLYRLLVEAHDVIAELRGDIRGDAPRSES</sequence>
<gene>
    <name evidence="1" type="ORF">GCM10010411_08120</name>
</gene>
<evidence type="ECO:0000313" key="1">
    <source>
        <dbReference type="EMBL" id="GAA2577948.1"/>
    </source>
</evidence>
<evidence type="ECO:0000313" key="2">
    <source>
        <dbReference type="Proteomes" id="UP001501509"/>
    </source>
</evidence>